<dbReference type="InterPro" id="IPR002035">
    <property type="entry name" value="VWF_A"/>
</dbReference>
<dbReference type="PANTHER" id="PTHR24020">
    <property type="entry name" value="COLLAGEN ALPHA"/>
    <property type="match status" value="1"/>
</dbReference>
<feature type="non-terminal residue" evidence="2">
    <location>
        <position position="1"/>
    </location>
</feature>
<dbReference type="Gene3D" id="3.40.50.410">
    <property type="entry name" value="von Willebrand factor, type A domain"/>
    <property type="match status" value="1"/>
</dbReference>
<accession>A0A8J4UEX7</accession>
<comment type="caution">
    <text evidence="2">The sequence shown here is derived from an EMBL/GenBank/DDBJ whole genome shotgun (WGS) entry which is preliminary data.</text>
</comment>
<dbReference type="AlphaFoldDB" id="A0A8J4UEX7"/>
<dbReference type="PROSITE" id="PS50234">
    <property type="entry name" value="VWFA"/>
    <property type="match status" value="1"/>
</dbReference>
<dbReference type="SMART" id="SM00327">
    <property type="entry name" value="VWA"/>
    <property type="match status" value="1"/>
</dbReference>
<feature type="domain" description="VWFA" evidence="1">
    <location>
        <begin position="23"/>
        <end position="217"/>
    </location>
</feature>
<dbReference type="FunFam" id="3.40.50.410:FF:000021">
    <property type="entry name" value="Collagen, type VI, alpha 3"/>
    <property type="match status" value="1"/>
</dbReference>
<evidence type="ECO:0000313" key="2">
    <source>
        <dbReference type="EMBL" id="KAF5896157.1"/>
    </source>
</evidence>
<protein>
    <submittedName>
        <fullName evidence="2">Collagen alpha-6(VI) chain-like</fullName>
    </submittedName>
</protein>
<dbReference type="OrthoDB" id="196393at2759"/>
<dbReference type="Pfam" id="PF00092">
    <property type="entry name" value="VWA"/>
    <property type="match status" value="1"/>
</dbReference>
<reference evidence="2" key="1">
    <citation type="submission" date="2020-07" db="EMBL/GenBank/DDBJ databases">
        <title>Clarias magur genome sequencing, assembly and annotation.</title>
        <authorList>
            <person name="Kushwaha B."/>
            <person name="Kumar R."/>
            <person name="Das P."/>
            <person name="Joshi C.G."/>
            <person name="Kumar D."/>
            <person name="Nagpure N.S."/>
            <person name="Pandey M."/>
            <person name="Agarwal S."/>
            <person name="Srivastava S."/>
            <person name="Singh M."/>
            <person name="Sahoo L."/>
            <person name="Jayasankar P."/>
            <person name="Meher P.K."/>
            <person name="Koringa P.G."/>
            <person name="Iquebal M.A."/>
            <person name="Das S.P."/>
            <person name="Bit A."/>
            <person name="Patnaik S."/>
            <person name="Patel N."/>
            <person name="Shah T.M."/>
            <person name="Hinsu A."/>
            <person name="Jena J.K."/>
        </authorList>
    </citation>
    <scope>NUCLEOTIDE SEQUENCE</scope>
    <source>
        <strain evidence="2">CIFAMagur01</strain>
        <tissue evidence="2">Testis</tissue>
    </source>
</reference>
<name>A0A8J4UEX7_CLAMG</name>
<dbReference type="SUPFAM" id="SSF53300">
    <property type="entry name" value="vWA-like"/>
    <property type="match status" value="1"/>
</dbReference>
<dbReference type="InterPro" id="IPR036465">
    <property type="entry name" value="vWFA_dom_sf"/>
</dbReference>
<keyword evidence="3" id="KW-1185">Reference proteome</keyword>
<dbReference type="GO" id="GO:0005581">
    <property type="term" value="C:collagen trimer"/>
    <property type="evidence" value="ECO:0007669"/>
    <property type="project" value="UniProtKB-KW"/>
</dbReference>
<dbReference type="CDD" id="cd01450">
    <property type="entry name" value="vWFA_subfamily_ECM"/>
    <property type="match status" value="1"/>
</dbReference>
<gene>
    <name evidence="2" type="ORF">DAT39_014131</name>
</gene>
<evidence type="ECO:0000259" key="1">
    <source>
        <dbReference type="PROSITE" id="PS50234"/>
    </source>
</evidence>
<dbReference type="InterPro" id="IPR050525">
    <property type="entry name" value="ECM_Assembly_Org"/>
</dbReference>
<dbReference type="Proteomes" id="UP000727407">
    <property type="component" value="Unassembled WGS sequence"/>
</dbReference>
<evidence type="ECO:0000313" key="3">
    <source>
        <dbReference type="Proteomes" id="UP000727407"/>
    </source>
</evidence>
<keyword evidence="2" id="KW-0176">Collagen</keyword>
<sequence>PCNPVRDCPQTRTVSTPKELDMDLAMLVDGSRDIQADQYQGVKEVLRTVLDQLVVSDQPSTLDTQARVALYQQSSSYSEAQAPVKQIFTFQQFQDHNQMKHSISVNLQQTGGYSRLGHALEFVIKQGLLTASRSRKNKMVLLIVGGEAEYSDRAKLDFISMMAKCHGVVLLTLTVGDHFNCTQVEELASLPTEQHIIHLGHVKQGEQEYSQRFIRTFLHILSREMNTYPSPLLRQQCERFQQQQSQGQVHVVYEAAKRPPVQRFYLTASTYTEYTETQGVEVKSKRDKEYAEPTRTLRVYEYGHVLNSGPGDSN</sequence>
<dbReference type="EMBL" id="QNUK01000288">
    <property type="protein sequence ID" value="KAF5896157.1"/>
    <property type="molecule type" value="Genomic_DNA"/>
</dbReference>
<feature type="non-terminal residue" evidence="2">
    <location>
        <position position="314"/>
    </location>
</feature>
<proteinExistence type="predicted"/>
<organism evidence="2 3">
    <name type="scientific">Clarias magur</name>
    <name type="common">Asian catfish</name>
    <name type="synonym">Macropteronotus magur</name>
    <dbReference type="NCBI Taxonomy" id="1594786"/>
    <lineage>
        <taxon>Eukaryota</taxon>
        <taxon>Metazoa</taxon>
        <taxon>Chordata</taxon>
        <taxon>Craniata</taxon>
        <taxon>Vertebrata</taxon>
        <taxon>Euteleostomi</taxon>
        <taxon>Actinopterygii</taxon>
        <taxon>Neopterygii</taxon>
        <taxon>Teleostei</taxon>
        <taxon>Ostariophysi</taxon>
        <taxon>Siluriformes</taxon>
        <taxon>Clariidae</taxon>
        <taxon>Clarias</taxon>
    </lineage>
</organism>